<evidence type="ECO:0000259" key="6">
    <source>
        <dbReference type="PROSITE" id="PS50048"/>
    </source>
</evidence>
<dbReference type="InterPro" id="IPR001138">
    <property type="entry name" value="Zn2Cys6_DnaBD"/>
</dbReference>
<evidence type="ECO:0000256" key="1">
    <source>
        <dbReference type="ARBA" id="ARBA00023015"/>
    </source>
</evidence>
<dbReference type="PANTHER" id="PTHR31668">
    <property type="entry name" value="GLUCOSE TRANSPORT TRANSCRIPTION REGULATOR RGT1-RELATED-RELATED"/>
    <property type="match status" value="1"/>
</dbReference>
<dbReference type="GO" id="GO:0000981">
    <property type="term" value="F:DNA-binding transcription factor activity, RNA polymerase II-specific"/>
    <property type="evidence" value="ECO:0007669"/>
    <property type="project" value="InterPro"/>
</dbReference>
<accession>A0A9W4K441</accession>
<gene>
    <name evidence="7" type="ORF">PSALAMII_LOCUS11345</name>
</gene>
<keyword evidence="1" id="KW-0805">Transcription regulation</keyword>
<dbReference type="CDD" id="cd00067">
    <property type="entry name" value="GAL4"/>
    <property type="match status" value="1"/>
</dbReference>
<evidence type="ECO:0000256" key="5">
    <source>
        <dbReference type="SAM" id="MobiDB-lite"/>
    </source>
</evidence>
<feature type="region of interest" description="Disordered" evidence="5">
    <location>
        <begin position="71"/>
        <end position="110"/>
    </location>
</feature>
<dbReference type="GO" id="GO:0003677">
    <property type="term" value="F:DNA binding"/>
    <property type="evidence" value="ECO:0007669"/>
    <property type="project" value="UniProtKB-KW"/>
</dbReference>
<dbReference type="GO" id="GO:0008270">
    <property type="term" value="F:zinc ion binding"/>
    <property type="evidence" value="ECO:0007669"/>
    <property type="project" value="InterPro"/>
</dbReference>
<organism evidence="7 8">
    <name type="scientific">Penicillium salamii</name>
    <dbReference type="NCBI Taxonomy" id="1612424"/>
    <lineage>
        <taxon>Eukaryota</taxon>
        <taxon>Fungi</taxon>
        <taxon>Dikarya</taxon>
        <taxon>Ascomycota</taxon>
        <taxon>Pezizomycotina</taxon>
        <taxon>Eurotiomycetes</taxon>
        <taxon>Eurotiomycetidae</taxon>
        <taxon>Eurotiales</taxon>
        <taxon>Aspergillaceae</taxon>
        <taxon>Penicillium</taxon>
    </lineage>
</organism>
<evidence type="ECO:0000256" key="3">
    <source>
        <dbReference type="ARBA" id="ARBA00023163"/>
    </source>
</evidence>
<keyword evidence="4" id="KW-0539">Nucleus</keyword>
<dbReference type="InterPro" id="IPR050797">
    <property type="entry name" value="Carb_Metab_Trans_Reg"/>
</dbReference>
<evidence type="ECO:0000256" key="2">
    <source>
        <dbReference type="ARBA" id="ARBA00023125"/>
    </source>
</evidence>
<name>A0A9W4K441_9EURO</name>
<keyword evidence="3" id="KW-0804">Transcription</keyword>
<feature type="region of interest" description="Disordered" evidence="5">
    <location>
        <begin position="136"/>
        <end position="162"/>
    </location>
</feature>
<proteinExistence type="predicted"/>
<dbReference type="InterPro" id="IPR036864">
    <property type="entry name" value="Zn2-C6_fun-type_DNA-bd_sf"/>
</dbReference>
<dbReference type="SUPFAM" id="SSF57701">
    <property type="entry name" value="Zn2/Cys6 DNA-binding domain"/>
    <property type="match status" value="1"/>
</dbReference>
<protein>
    <recommendedName>
        <fullName evidence="6">Zn(2)-C6 fungal-type domain-containing protein</fullName>
    </recommendedName>
</protein>
<dbReference type="AlphaFoldDB" id="A0A9W4K441"/>
<reference evidence="7" key="1">
    <citation type="submission" date="2021-07" db="EMBL/GenBank/DDBJ databases">
        <authorList>
            <person name="Branca A.L. A."/>
        </authorList>
    </citation>
    <scope>NUCLEOTIDE SEQUENCE</scope>
</reference>
<comment type="caution">
    <text evidence="7">The sequence shown here is derived from an EMBL/GenBank/DDBJ whole genome shotgun (WGS) entry which is preliminary data.</text>
</comment>
<evidence type="ECO:0000256" key="4">
    <source>
        <dbReference type="ARBA" id="ARBA00023242"/>
    </source>
</evidence>
<dbReference type="Proteomes" id="UP001152649">
    <property type="component" value="Unassembled WGS sequence"/>
</dbReference>
<keyword evidence="2" id="KW-0238">DNA-binding</keyword>
<feature type="region of interest" description="Disordered" evidence="5">
    <location>
        <begin position="1"/>
        <end position="44"/>
    </location>
</feature>
<dbReference type="Gene3D" id="4.10.240.10">
    <property type="entry name" value="Zn(2)-C6 fungal-type DNA-binding domain"/>
    <property type="match status" value="1"/>
</dbReference>
<evidence type="ECO:0000313" key="8">
    <source>
        <dbReference type="Proteomes" id="UP001152649"/>
    </source>
</evidence>
<keyword evidence="8" id="KW-1185">Reference proteome</keyword>
<dbReference type="EMBL" id="CAJVPG010000466">
    <property type="protein sequence ID" value="CAG8430900.1"/>
    <property type="molecule type" value="Genomic_DNA"/>
</dbReference>
<feature type="domain" description="Zn(2)-C6 fungal-type" evidence="6">
    <location>
        <begin position="24"/>
        <end position="62"/>
    </location>
</feature>
<dbReference type="SMART" id="SM00066">
    <property type="entry name" value="GAL4"/>
    <property type="match status" value="1"/>
</dbReference>
<evidence type="ECO:0000313" key="7">
    <source>
        <dbReference type="EMBL" id="CAG8430900.1"/>
    </source>
</evidence>
<dbReference type="PROSITE" id="PS50048">
    <property type="entry name" value="ZN2_CY6_FUNGAL_2"/>
    <property type="match status" value="1"/>
</dbReference>
<sequence>MPGDVENLQALKPTIKPPRRQNKSCDPCRRSKRRCVAASASPDGISSTACENCRRLGHQCTFEFAERQLSAPTKRKRRQCDDEGQPARQTGCGMERPAGDAGSSNSPFDPTVMIDQDILATWLNFDFNDAPDGETISFPAYPNSSTESCLEPSPVSDRSSDNELTLYPTGFPKIETHRSFQSTPMIGLSFNSPIYLLNSAIDAKILGDRLTRIYEAIATPSASGFLDYDCNNYPSKVRYRIAGVAPNSSIGLDSALSSAESYARQLSLNSSTSSQNEVGQEISLLGSVRFLDHFGDLYGNRLRPAAKKKSDEALKAVLRAFSMQWLPSVSETFELSHGIGMTEGESSLNSFVDAWIQARSLLLESQNIRSFRMILAILTFVGIVTPTRVIETEGLVRNNLLDTALDQLSYLDQLVKRYFANLGPSSIYGSLADASLSIIRWAGYIRDTGAALSMDHRSKLSDHWGPAMSEYDPSKLQLSKNANKTTGIDPPKKEVMAGWANCRNILELDANIQTLFRKASADTFYIWRRIIHVKESVTQPCVTIVERSRLILGALDVGMAAIDQFDERYQSFFANCIANFKHLPTCPRISIGMLISIIMSLILNDVPRLLTADVLVSHTMFWSLGIFLLADVYQGATKHLKEEFEQHKSPIIRKYQAQAVSLVARVVECVHDLPAEELFNLQNGLGADVPITAYHVTPSLAVTALEKAIESVISLQSHQQIIMPDGIWDRQIDFLMKGLLSLNVTIGGSQTCEVALRRLMSKHGDILSECWTSGFET</sequence>